<feature type="region of interest" description="Disordered" evidence="1">
    <location>
        <begin position="143"/>
        <end position="248"/>
    </location>
</feature>
<evidence type="ECO:0000256" key="1">
    <source>
        <dbReference type="SAM" id="MobiDB-lite"/>
    </source>
</evidence>
<organism evidence="2 3">
    <name type="scientific">Streblomastix strix</name>
    <dbReference type="NCBI Taxonomy" id="222440"/>
    <lineage>
        <taxon>Eukaryota</taxon>
        <taxon>Metamonada</taxon>
        <taxon>Preaxostyla</taxon>
        <taxon>Oxymonadida</taxon>
        <taxon>Streblomastigidae</taxon>
        <taxon>Streblomastix</taxon>
    </lineage>
</organism>
<gene>
    <name evidence="2" type="ORF">EZS28_037294</name>
</gene>
<accession>A0A5J4U9S8</accession>
<evidence type="ECO:0000313" key="2">
    <source>
        <dbReference type="EMBL" id="KAA6367179.1"/>
    </source>
</evidence>
<protein>
    <submittedName>
        <fullName evidence="2">Uncharacterized protein</fullName>
    </submittedName>
</protein>
<feature type="compositionally biased region" description="Basic and acidic residues" evidence="1">
    <location>
        <begin position="182"/>
        <end position="195"/>
    </location>
</feature>
<evidence type="ECO:0000313" key="3">
    <source>
        <dbReference type="Proteomes" id="UP000324800"/>
    </source>
</evidence>
<dbReference type="Proteomes" id="UP000324800">
    <property type="component" value="Unassembled WGS sequence"/>
</dbReference>
<comment type="caution">
    <text evidence="2">The sequence shown here is derived from an EMBL/GenBank/DDBJ whole genome shotgun (WGS) entry which is preliminary data.</text>
</comment>
<sequence length="248" mass="28703">MRKRIPCLYQRLIQTIWSIDGNHPTLAFDFFTPVLSFTQSATQNEEIVVDEFLKRIDRNLLSLRSQELIIMKTGIPIQKENKQQNEEENENEDEEVGITQDDLNMYCIIKGIFHVESGKEVDEKKNSVFVPKINILIPKQNQSFANPPLSARERIKPTLTSPNDRNAIARKDSKKVIQKVQKKPDEKQKKVEQKKTNKGVQGIKVVKHVQKVEQNEKQNEKPNENTDEIKENEEQLPNEGTDKDGTEE</sequence>
<feature type="compositionally biased region" description="Basic and acidic residues" evidence="1">
    <location>
        <begin position="210"/>
        <end position="233"/>
    </location>
</feature>
<dbReference type="EMBL" id="SNRW01018601">
    <property type="protein sequence ID" value="KAA6367179.1"/>
    <property type="molecule type" value="Genomic_DNA"/>
</dbReference>
<dbReference type="AlphaFoldDB" id="A0A5J4U9S8"/>
<name>A0A5J4U9S8_9EUKA</name>
<proteinExistence type="predicted"/>
<reference evidence="2 3" key="1">
    <citation type="submission" date="2019-03" db="EMBL/GenBank/DDBJ databases">
        <title>Single cell metagenomics reveals metabolic interactions within the superorganism composed of flagellate Streblomastix strix and complex community of Bacteroidetes bacteria on its surface.</title>
        <authorList>
            <person name="Treitli S.C."/>
            <person name="Kolisko M."/>
            <person name="Husnik F."/>
            <person name="Keeling P."/>
            <person name="Hampl V."/>
        </authorList>
    </citation>
    <scope>NUCLEOTIDE SEQUENCE [LARGE SCALE GENOMIC DNA]</scope>
    <source>
        <strain evidence="2">ST1C</strain>
    </source>
</reference>